<evidence type="ECO:0000256" key="5">
    <source>
        <dbReference type="ARBA" id="ARBA00022840"/>
    </source>
</evidence>
<feature type="domain" description="Serine-threonine/tyrosine-protein kinase catalytic" evidence="7">
    <location>
        <begin position="58"/>
        <end position="117"/>
    </location>
</feature>
<keyword evidence="2" id="KW-0808">Transferase</keyword>
<evidence type="ECO:0000256" key="1">
    <source>
        <dbReference type="ARBA" id="ARBA00022527"/>
    </source>
</evidence>
<proteinExistence type="predicted"/>
<evidence type="ECO:0000256" key="6">
    <source>
        <dbReference type="SAM" id="MobiDB-lite"/>
    </source>
</evidence>
<feature type="region of interest" description="Disordered" evidence="6">
    <location>
        <begin position="169"/>
        <end position="190"/>
    </location>
</feature>
<dbReference type="GO" id="GO:0005886">
    <property type="term" value="C:plasma membrane"/>
    <property type="evidence" value="ECO:0007669"/>
    <property type="project" value="TreeGrafter"/>
</dbReference>
<dbReference type="AlphaFoldDB" id="A0AAV6JPS0"/>
<evidence type="ECO:0000256" key="4">
    <source>
        <dbReference type="ARBA" id="ARBA00022777"/>
    </source>
</evidence>
<accession>A0AAV6JPS0</accession>
<feature type="region of interest" description="Disordered" evidence="6">
    <location>
        <begin position="1"/>
        <end position="41"/>
    </location>
</feature>
<name>A0AAV6JPS0_9ERIC</name>
<evidence type="ECO:0000256" key="2">
    <source>
        <dbReference type="ARBA" id="ARBA00022679"/>
    </source>
</evidence>
<keyword evidence="4" id="KW-0418">Kinase</keyword>
<dbReference type="PANTHER" id="PTHR27002">
    <property type="entry name" value="RECEPTOR-LIKE SERINE/THREONINE-PROTEIN KINASE SD1-8"/>
    <property type="match status" value="1"/>
</dbReference>
<dbReference type="InterPro" id="IPR011009">
    <property type="entry name" value="Kinase-like_dom_sf"/>
</dbReference>
<keyword evidence="9" id="KW-1185">Reference proteome</keyword>
<evidence type="ECO:0000313" key="8">
    <source>
        <dbReference type="EMBL" id="KAG5541629.1"/>
    </source>
</evidence>
<keyword evidence="1" id="KW-0723">Serine/threonine-protein kinase</keyword>
<dbReference type="PANTHER" id="PTHR27002:SF1104">
    <property type="entry name" value="CYSTEINE-RICH RECEPTOR-LIKE PROTEIN KINASE 27-RELATED"/>
    <property type="match status" value="1"/>
</dbReference>
<dbReference type="EMBL" id="JACTNZ010000007">
    <property type="protein sequence ID" value="KAG5541629.1"/>
    <property type="molecule type" value="Genomic_DNA"/>
</dbReference>
<reference evidence="8" key="1">
    <citation type="submission" date="2020-08" db="EMBL/GenBank/DDBJ databases">
        <title>Plant Genome Project.</title>
        <authorList>
            <person name="Zhang R.-G."/>
        </authorList>
    </citation>
    <scope>NUCLEOTIDE SEQUENCE</scope>
    <source>
        <strain evidence="8">WSP0</strain>
        <tissue evidence="8">Leaf</tissue>
    </source>
</reference>
<dbReference type="GO" id="GO:0005524">
    <property type="term" value="F:ATP binding"/>
    <property type="evidence" value="ECO:0007669"/>
    <property type="project" value="UniProtKB-KW"/>
</dbReference>
<dbReference type="Gene3D" id="3.30.200.20">
    <property type="entry name" value="Phosphorylase Kinase, domain 1"/>
    <property type="match status" value="1"/>
</dbReference>
<dbReference type="Proteomes" id="UP000823749">
    <property type="component" value="Chromosome 7"/>
</dbReference>
<organism evidence="8 9">
    <name type="scientific">Rhododendron griersonianum</name>
    <dbReference type="NCBI Taxonomy" id="479676"/>
    <lineage>
        <taxon>Eukaryota</taxon>
        <taxon>Viridiplantae</taxon>
        <taxon>Streptophyta</taxon>
        <taxon>Embryophyta</taxon>
        <taxon>Tracheophyta</taxon>
        <taxon>Spermatophyta</taxon>
        <taxon>Magnoliopsida</taxon>
        <taxon>eudicotyledons</taxon>
        <taxon>Gunneridae</taxon>
        <taxon>Pentapetalae</taxon>
        <taxon>asterids</taxon>
        <taxon>Ericales</taxon>
        <taxon>Ericaceae</taxon>
        <taxon>Ericoideae</taxon>
        <taxon>Rhodoreae</taxon>
        <taxon>Rhododendron</taxon>
    </lineage>
</organism>
<comment type="caution">
    <text evidence="8">The sequence shown here is derived from an EMBL/GenBank/DDBJ whole genome shotgun (WGS) entry which is preliminary data.</text>
</comment>
<keyword evidence="5" id="KW-0067">ATP-binding</keyword>
<dbReference type="Pfam" id="PF07714">
    <property type="entry name" value="PK_Tyr_Ser-Thr"/>
    <property type="match status" value="1"/>
</dbReference>
<dbReference type="SUPFAM" id="SSF56112">
    <property type="entry name" value="Protein kinase-like (PK-like)"/>
    <property type="match status" value="1"/>
</dbReference>
<evidence type="ECO:0000313" key="9">
    <source>
        <dbReference type="Proteomes" id="UP000823749"/>
    </source>
</evidence>
<protein>
    <recommendedName>
        <fullName evidence="7">Serine-threonine/tyrosine-protein kinase catalytic domain-containing protein</fullName>
    </recommendedName>
</protein>
<sequence>MGPGIRAVSSVRRSSTPSPSQLSTTETVAPSQPRPQDLPSRNPNAFGFNICISTYKCLFGAVYKGRLLNGREITVKRLAKESQQREIEFKNEVMLAVKLQHMNLVRLLGRNRKASYLRVCSQLKIDTKDLDLWFKLQKKSILQAIHSGSRFVSGVRALRKKLSGLTYSLPVKSDPSKPKTKANPKPKPLLEGSWKSVVQATTTVL</sequence>
<evidence type="ECO:0000259" key="7">
    <source>
        <dbReference type="Pfam" id="PF07714"/>
    </source>
</evidence>
<dbReference type="InterPro" id="IPR001245">
    <property type="entry name" value="Ser-Thr/Tyr_kinase_cat_dom"/>
</dbReference>
<feature type="compositionally biased region" description="Low complexity" evidence="6">
    <location>
        <begin position="8"/>
        <end position="27"/>
    </location>
</feature>
<gene>
    <name evidence="8" type="ORF">RHGRI_021457</name>
</gene>
<evidence type="ECO:0000256" key="3">
    <source>
        <dbReference type="ARBA" id="ARBA00022741"/>
    </source>
</evidence>
<keyword evidence="3" id="KW-0547">Nucleotide-binding</keyword>
<dbReference type="GO" id="GO:0004674">
    <property type="term" value="F:protein serine/threonine kinase activity"/>
    <property type="evidence" value="ECO:0007669"/>
    <property type="project" value="UniProtKB-KW"/>
</dbReference>